<dbReference type="AlphaFoldDB" id="A0A4S4BJK5"/>
<protein>
    <submittedName>
        <fullName evidence="1">Uncharacterized protein</fullName>
    </submittedName>
</protein>
<dbReference type="EMBL" id="SSOB01000037">
    <property type="protein sequence ID" value="THF74831.1"/>
    <property type="molecule type" value="Genomic_DNA"/>
</dbReference>
<sequence>MDIWLFAQHAYDSKIRRLAAVLKPEHLERAVFEWIGTALQDRGFSGIRESLRSLEEQGARIGGGIDAYYWAPSAESAPPDMTASDLLEADGGPVSTGSPIHYLRNNTEGGKRLIISKLKRQIDLGVRSIHIDEYDHGTAESIDDVIARLRAYAMEKHDRPILVSTNSRGYGGQDFTMYCGAQPNGRELADFYVRSYPLRLQGLPAGHDFTGAETEPFDGTYHLIPEMREAHRAVAPKRFYYFIDFAGSRFVAPKDFSVWPNYVRIAEAQIMAAGGIPGAFRSFYNRLGAYERGLHAIVANRVKFIRELGPLLRDLEWIEPQHLRADRERIWTSAFRQPDRTIVHAVNGNYDNGSQSMAVQRDVQIELSVDEPVKRIWLTTPDLPSSRRRTVLEEGEYEFRDGRVRFRIPALDFHVIAVLEHGAPWDPVCEPMAIVHPFPLRTQLPVGNEVRLTALPTEGTLQELDWSAMSAGAAEGSQAGRFDVGSVDETGLYRAPTRTEGRTEIVLRAASREEPSAFADIRLAVVPNLSLPWTPAADGEGVPDEWEIVEGRGDWASGCSDEDNKEDAVGRSGLVLRNTNIAEATVELSIGGGAGYATLLSGGDQTWSDCEFRVRWTSERPPIVWYGLDSERPNTYVGFVFRYRNSGNYWLYQCGFDGFVRLYRYRDGVGQEVGQPAAFRYPDVEEPNDIRVTASGADFRFERNGVRVRDDRGVGEADWRCGSIGFGTSFTANRFERIEVRGAGRGTS</sequence>
<organism evidence="1 2">
    <name type="scientific">Cohnella fermenti</name>
    <dbReference type="NCBI Taxonomy" id="2565925"/>
    <lineage>
        <taxon>Bacteria</taxon>
        <taxon>Bacillati</taxon>
        <taxon>Bacillota</taxon>
        <taxon>Bacilli</taxon>
        <taxon>Bacillales</taxon>
        <taxon>Paenibacillaceae</taxon>
        <taxon>Cohnella</taxon>
    </lineage>
</organism>
<dbReference type="OrthoDB" id="9809583at2"/>
<dbReference type="Proteomes" id="UP000310636">
    <property type="component" value="Unassembled WGS sequence"/>
</dbReference>
<keyword evidence="2" id="KW-1185">Reference proteome</keyword>
<gene>
    <name evidence="1" type="ORF">E6C55_23915</name>
</gene>
<comment type="caution">
    <text evidence="1">The sequence shown here is derived from an EMBL/GenBank/DDBJ whole genome shotgun (WGS) entry which is preliminary data.</text>
</comment>
<accession>A0A4S4BJK5</accession>
<dbReference type="RefSeq" id="WP_136372344.1">
    <property type="nucleotide sequence ID" value="NZ_SSOB01000037.1"/>
</dbReference>
<dbReference type="InterPro" id="IPR013780">
    <property type="entry name" value="Glyco_hydro_b"/>
</dbReference>
<evidence type="ECO:0000313" key="2">
    <source>
        <dbReference type="Proteomes" id="UP000310636"/>
    </source>
</evidence>
<name>A0A4S4BJK5_9BACL</name>
<proteinExistence type="predicted"/>
<reference evidence="1 2" key="1">
    <citation type="submission" date="2019-04" db="EMBL/GenBank/DDBJ databases">
        <title>Cohnella sp. nov. isolated from preserved vegetables.</title>
        <authorList>
            <person name="Lin S.-Y."/>
            <person name="Hung M.-H."/>
            <person name="Young C.-C."/>
        </authorList>
    </citation>
    <scope>NUCLEOTIDE SEQUENCE [LARGE SCALE GENOMIC DNA]</scope>
    <source>
        <strain evidence="1 2">CC-MHH1044</strain>
    </source>
</reference>
<evidence type="ECO:0000313" key="1">
    <source>
        <dbReference type="EMBL" id="THF74831.1"/>
    </source>
</evidence>
<dbReference type="Gene3D" id="2.60.40.1180">
    <property type="entry name" value="Golgi alpha-mannosidase II"/>
    <property type="match status" value="1"/>
</dbReference>
<dbReference type="Gene3D" id="2.60.120.560">
    <property type="entry name" value="Exo-inulinase, domain 1"/>
    <property type="match status" value="1"/>
</dbReference>